<dbReference type="Proteomes" id="UP001166784">
    <property type="component" value="Unassembled WGS sequence"/>
</dbReference>
<organism evidence="1 2">
    <name type="scientific">Streptomyces marispadix</name>
    <dbReference type="NCBI Taxonomy" id="2922868"/>
    <lineage>
        <taxon>Bacteria</taxon>
        <taxon>Bacillati</taxon>
        <taxon>Actinomycetota</taxon>
        <taxon>Actinomycetes</taxon>
        <taxon>Kitasatosporales</taxon>
        <taxon>Streptomycetaceae</taxon>
        <taxon>Streptomyces</taxon>
    </lineage>
</organism>
<evidence type="ECO:0000313" key="2">
    <source>
        <dbReference type="Proteomes" id="UP001166784"/>
    </source>
</evidence>
<proteinExistence type="predicted"/>
<dbReference type="InterPro" id="IPR046203">
    <property type="entry name" value="DUF6236"/>
</dbReference>
<name>A0ABS9SVB2_9ACTN</name>
<dbReference type="Pfam" id="PF19749">
    <property type="entry name" value="DUF6236"/>
    <property type="match status" value="1"/>
</dbReference>
<reference evidence="1" key="1">
    <citation type="submission" date="2022-03" db="EMBL/GenBank/DDBJ databases">
        <authorList>
            <person name="Santos J.D.N."/>
            <person name="Kallscheuer N."/>
            <person name="Jogler C."/>
            <person name="Lage O.M."/>
        </authorList>
    </citation>
    <scope>NUCLEOTIDE SEQUENCE</scope>
    <source>
        <strain evidence="1">M600PL45_2</strain>
    </source>
</reference>
<accession>A0ABS9SVB2</accession>
<reference evidence="1" key="2">
    <citation type="journal article" date="2023" name="Int. J. Syst. Evol. Microbiol.">
        <title>Streptomyces marispadix sp. nov., isolated from marine beach sediment of the Northern Coast of Portugal.</title>
        <authorList>
            <person name="dos Santos J.D.N."/>
            <person name="Vitorino I.R."/>
            <person name="Kallscheuer N."/>
            <person name="Srivastava A."/>
            <person name="Krautwurst S."/>
            <person name="Marz M."/>
            <person name="Jogler C."/>
            <person name="Lobo Da Cunha A."/>
            <person name="Catita J."/>
            <person name="Goncalves H."/>
            <person name="Gonzalez I."/>
            <person name="Reyes F."/>
            <person name="Lage O.M."/>
        </authorList>
    </citation>
    <scope>NUCLEOTIDE SEQUENCE</scope>
    <source>
        <strain evidence="1">M600PL45_2</strain>
    </source>
</reference>
<gene>
    <name evidence="1" type="ORF">MMA15_06055</name>
</gene>
<comment type="caution">
    <text evidence="1">The sequence shown here is derived from an EMBL/GenBank/DDBJ whole genome shotgun (WGS) entry which is preliminary data.</text>
</comment>
<sequence length="399" mass="43563">MSDLALYYPHLWMRDEAWLKAALLYWPKLARMVPRYEQGGAELRPPGGGPSHAEVVRRLRDEGFLLELGMEDVYDEVTHDFLRLLDLHGDELQRLYGIEELSRYRSRRAGPRPPYPEATDTLGWMLDRKLRWSLQRRLEDAGLALSGPGETGMHPKLAAAYLCAVADRLAKRNGMCAVTDEPRLHAALSGWTADTLAQVLLSDGDLTLGPASGASTTPVEEVGRLFTVVAFDAVLPDGLDDVPLEKILAARRDLGPELYAYRRHLETFAERFAELSTVGDPVILREHLEVMVEGEIEPQAAELAHRLRLLGFQPVRKVLGMKALVPGAAMAAVSASSGLPPLVSASGAVAACLVGAAVDARQQAREAAAASPATYLVGLKEQFSPRGAVSLTRALLRRP</sequence>
<keyword evidence="2" id="KW-1185">Reference proteome</keyword>
<protein>
    <submittedName>
        <fullName evidence="1">DUF6236 family protein</fullName>
    </submittedName>
</protein>
<dbReference type="RefSeq" id="WP_241057993.1">
    <property type="nucleotide sequence ID" value="NZ_JAKWJU010000002.1"/>
</dbReference>
<dbReference type="EMBL" id="JAKWJU010000002">
    <property type="protein sequence ID" value="MCH6159996.1"/>
    <property type="molecule type" value="Genomic_DNA"/>
</dbReference>
<evidence type="ECO:0000313" key="1">
    <source>
        <dbReference type="EMBL" id="MCH6159996.1"/>
    </source>
</evidence>